<evidence type="ECO:0000313" key="3">
    <source>
        <dbReference type="Proteomes" id="UP001319827"/>
    </source>
</evidence>
<evidence type="ECO:0000313" key="2">
    <source>
        <dbReference type="EMBL" id="BCR05406.1"/>
    </source>
</evidence>
<keyword evidence="3" id="KW-1185">Reference proteome</keyword>
<dbReference type="EMBL" id="AP024355">
    <property type="protein sequence ID" value="BCR05406.1"/>
    <property type="molecule type" value="Genomic_DNA"/>
</dbReference>
<protein>
    <submittedName>
        <fullName evidence="2">Uncharacterized protein</fullName>
    </submittedName>
</protein>
<sequence length="143" mass="15474">MRVSLDRTLQSFDGPLLITGRGQHPGLAKMEHGQRFAAGHPGKNPFVAEFLGRSTPGRRSAGHAARQSGEGHGKGKKDKERPQNYNFLQECDPRVRDWRIKGLNARSGSKVPGRRAMDSEPVPLPATSLAVQVDLNTKGAIAG</sequence>
<organism evidence="2 3">
    <name type="scientific">Desulfuromonas versatilis</name>
    <dbReference type="NCBI Taxonomy" id="2802975"/>
    <lineage>
        <taxon>Bacteria</taxon>
        <taxon>Pseudomonadati</taxon>
        <taxon>Thermodesulfobacteriota</taxon>
        <taxon>Desulfuromonadia</taxon>
        <taxon>Desulfuromonadales</taxon>
        <taxon>Desulfuromonadaceae</taxon>
        <taxon>Desulfuromonas</taxon>
    </lineage>
</organism>
<evidence type="ECO:0000256" key="1">
    <source>
        <dbReference type="SAM" id="MobiDB-lite"/>
    </source>
</evidence>
<gene>
    <name evidence="2" type="ORF">DESUT3_24750</name>
</gene>
<feature type="region of interest" description="Disordered" evidence="1">
    <location>
        <begin position="103"/>
        <end position="123"/>
    </location>
</feature>
<proteinExistence type="predicted"/>
<accession>A0ABM8HXZ9</accession>
<feature type="region of interest" description="Disordered" evidence="1">
    <location>
        <begin position="50"/>
        <end position="86"/>
    </location>
</feature>
<feature type="compositionally biased region" description="Basic and acidic residues" evidence="1">
    <location>
        <begin position="69"/>
        <end position="82"/>
    </location>
</feature>
<reference evidence="2 3" key="2">
    <citation type="journal article" date="2021" name="Int. J. Syst. Evol. Microbiol.">
        <title>Isolation and Polyphasic Characterization of Desulfuromonas versatilis sp. Nov., an Electrogenic Bacteria Capable of Versatile Metabolism Isolated from a Graphene Oxide-Reducing Enrichment Culture.</title>
        <authorList>
            <person name="Xie L."/>
            <person name="Yoshida N."/>
            <person name="Ishii S."/>
            <person name="Meng L."/>
        </authorList>
    </citation>
    <scope>NUCLEOTIDE SEQUENCE [LARGE SCALE GENOMIC DNA]</scope>
    <source>
        <strain evidence="2 3">NIT-T3</strain>
    </source>
</reference>
<reference evidence="2 3" key="1">
    <citation type="journal article" date="2016" name="C (Basel)">
        <title>Selective Growth of and Electricity Production by Marine Exoelectrogenic Bacteria in Self-Aggregated Hydrogel of Microbially Reduced Graphene Oxide.</title>
        <authorList>
            <person name="Yoshida N."/>
            <person name="Goto Y."/>
            <person name="Miyata Y."/>
        </authorList>
    </citation>
    <scope>NUCLEOTIDE SEQUENCE [LARGE SCALE GENOMIC DNA]</scope>
    <source>
        <strain evidence="2 3">NIT-T3</strain>
    </source>
</reference>
<name>A0ABM8HXZ9_9BACT</name>
<dbReference type="Proteomes" id="UP001319827">
    <property type="component" value="Chromosome"/>
</dbReference>